<dbReference type="GO" id="GO:0016491">
    <property type="term" value="F:oxidoreductase activity"/>
    <property type="evidence" value="ECO:0007669"/>
    <property type="project" value="UniProtKB-KW"/>
</dbReference>
<dbReference type="Proteomes" id="UP001152607">
    <property type="component" value="Unassembled WGS sequence"/>
</dbReference>
<keyword evidence="1" id="KW-0560">Oxidoreductase</keyword>
<dbReference type="NCBIfam" id="NF041278">
    <property type="entry name" value="CmcJ_NvfI_EfuI"/>
    <property type="match status" value="1"/>
</dbReference>
<protein>
    <recommendedName>
        <fullName evidence="5">Methyltransferase</fullName>
    </recommendedName>
</protein>
<dbReference type="EMBL" id="CAOQHR010000007">
    <property type="protein sequence ID" value="CAI6337022.1"/>
    <property type="molecule type" value="Genomic_DNA"/>
</dbReference>
<keyword evidence="4" id="KW-1185">Reference proteome</keyword>
<comment type="caution">
    <text evidence="3">The sequence shown here is derived from an EMBL/GenBank/DDBJ whole genome shotgun (WGS) entry which is preliminary data.</text>
</comment>
<evidence type="ECO:0000313" key="4">
    <source>
        <dbReference type="Proteomes" id="UP001152607"/>
    </source>
</evidence>
<accession>A0A9W4ULV1</accession>
<proteinExistence type="inferred from homology"/>
<evidence type="ECO:0000256" key="2">
    <source>
        <dbReference type="ARBA" id="ARBA00023604"/>
    </source>
</evidence>
<reference evidence="3" key="1">
    <citation type="submission" date="2023-01" db="EMBL/GenBank/DDBJ databases">
        <authorList>
            <person name="Van Ghelder C."/>
            <person name="Rancurel C."/>
        </authorList>
    </citation>
    <scope>NUCLEOTIDE SEQUENCE</scope>
    <source>
        <strain evidence="3">CNCM I-4278</strain>
    </source>
</reference>
<evidence type="ECO:0000313" key="3">
    <source>
        <dbReference type="EMBL" id="CAI6337022.1"/>
    </source>
</evidence>
<dbReference type="PANTHER" id="PTHR34598">
    <property type="entry name" value="BLL6449 PROTEIN"/>
    <property type="match status" value="1"/>
</dbReference>
<dbReference type="OrthoDB" id="412788at2759"/>
<organism evidence="3 4">
    <name type="scientific">Periconia digitata</name>
    <dbReference type="NCBI Taxonomy" id="1303443"/>
    <lineage>
        <taxon>Eukaryota</taxon>
        <taxon>Fungi</taxon>
        <taxon>Dikarya</taxon>
        <taxon>Ascomycota</taxon>
        <taxon>Pezizomycotina</taxon>
        <taxon>Dothideomycetes</taxon>
        <taxon>Pleosporomycetidae</taxon>
        <taxon>Pleosporales</taxon>
        <taxon>Massarineae</taxon>
        <taxon>Periconiaceae</taxon>
        <taxon>Periconia</taxon>
    </lineage>
</organism>
<dbReference type="PANTHER" id="PTHR34598:SF3">
    <property type="entry name" value="OXIDOREDUCTASE AN1597"/>
    <property type="match status" value="1"/>
</dbReference>
<dbReference type="InterPro" id="IPR044053">
    <property type="entry name" value="AsaB-like"/>
</dbReference>
<dbReference type="AlphaFoldDB" id="A0A9W4ULV1"/>
<evidence type="ECO:0008006" key="5">
    <source>
        <dbReference type="Google" id="ProtNLM"/>
    </source>
</evidence>
<gene>
    <name evidence="3" type="ORF">PDIGIT_LOCUS10129</name>
</gene>
<sequence>MTNVRSSMLFLEPWHDKIENPFLRSGAQDGYEGQNFDYKRSNVEVTDARKTMSQFDLDKNGFTFVSETQAAAPEILEKLRLKDKETIENFYYDNIERLVKSVTGASRAVIFDSTVRQRIKGLAGKSPTGREQPAFSVHVDQSPIGAIRRIHQLMGDEAPNLLKKRCQILNVWRPLNGPVDDWPLGLMDAGSLSATDCHPTLLWRQSFDFRGSTMFVTHNDAQKWYYLNKHNTDEVTIIKIWDNKKNVQAKCCAHCAFEDPSTSPDASLRESIEVRCLVFYEEELE</sequence>
<comment type="similarity">
    <text evidence="2">Belongs to the asaB hydroxylase/desaturase family.</text>
</comment>
<evidence type="ECO:0000256" key="1">
    <source>
        <dbReference type="ARBA" id="ARBA00023002"/>
    </source>
</evidence>
<name>A0A9W4ULV1_9PLEO</name>